<evidence type="ECO:0000256" key="6">
    <source>
        <dbReference type="SAM" id="Phobius"/>
    </source>
</evidence>
<dbReference type="Pfam" id="PF07690">
    <property type="entry name" value="MFS_1"/>
    <property type="match status" value="1"/>
</dbReference>
<proteinExistence type="predicted"/>
<keyword evidence="3 6" id="KW-0812">Transmembrane</keyword>
<feature type="transmembrane region" description="Helical" evidence="6">
    <location>
        <begin position="396"/>
        <end position="418"/>
    </location>
</feature>
<organism evidence="8 9">
    <name type="scientific">Rugamonas fusca</name>
    <dbReference type="NCBI Taxonomy" id="2758568"/>
    <lineage>
        <taxon>Bacteria</taxon>
        <taxon>Pseudomonadati</taxon>
        <taxon>Pseudomonadota</taxon>
        <taxon>Betaproteobacteria</taxon>
        <taxon>Burkholderiales</taxon>
        <taxon>Oxalobacteraceae</taxon>
        <taxon>Telluria group</taxon>
        <taxon>Rugamonas</taxon>
    </lineage>
</organism>
<dbReference type="PROSITE" id="PS50850">
    <property type="entry name" value="MFS"/>
    <property type="match status" value="1"/>
</dbReference>
<feature type="transmembrane region" description="Helical" evidence="6">
    <location>
        <begin position="21"/>
        <end position="42"/>
    </location>
</feature>
<feature type="transmembrane region" description="Helical" evidence="6">
    <location>
        <begin position="62"/>
        <end position="84"/>
    </location>
</feature>
<keyword evidence="5 6" id="KW-0472">Membrane</keyword>
<evidence type="ECO:0000256" key="1">
    <source>
        <dbReference type="ARBA" id="ARBA00004141"/>
    </source>
</evidence>
<dbReference type="GO" id="GO:0016020">
    <property type="term" value="C:membrane"/>
    <property type="evidence" value="ECO:0007669"/>
    <property type="project" value="UniProtKB-SubCell"/>
</dbReference>
<feature type="transmembrane region" description="Helical" evidence="6">
    <location>
        <begin position="262"/>
        <end position="283"/>
    </location>
</feature>
<keyword evidence="4 6" id="KW-1133">Transmembrane helix</keyword>
<comment type="caution">
    <text evidence="8">The sequence shown here is derived from an EMBL/GenBank/DDBJ whole genome shotgun (WGS) entry which is preliminary data.</text>
</comment>
<evidence type="ECO:0000256" key="2">
    <source>
        <dbReference type="ARBA" id="ARBA00022448"/>
    </source>
</evidence>
<dbReference type="SUPFAM" id="SSF103473">
    <property type="entry name" value="MFS general substrate transporter"/>
    <property type="match status" value="1"/>
</dbReference>
<keyword evidence="9" id="KW-1185">Reference proteome</keyword>
<dbReference type="InterPro" id="IPR011701">
    <property type="entry name" value="MFS"/>
</dbReference>
<accession>A0A7W2I762</accession>
<evidence type="ECO:0000259" key="7">
    <source>
        <dbReference type="PROSITE" id="PS50850"/>
    </source>
</evidence>
<evidence type="ECO:0000313" key="8">
    <source>
        <dbReference type="EMBL" id="MBA5606109.1"/>
    </source>
</evidence>
<dbReference type="Proteomes" id="UP000566711">
    <property type="component" value="Unassembled WGS sequence"/>
</dbReference>
<feature type="transmembrane region" description="Helical" evidence="6">
    <location>
        <begin position="198"/>
        <end position="216"/>
    </location>
</feature>
<feature type="domain" description="Major facilitator superfamily (MFS) profile" evidence="7">
    <location>
        <begin position="26"/>
        <end position="448"/>
    </location>
</feature>
<feature type="transmembrane region" description="Helical" evidence="6">
    <location>
        <begin position="96"/>
        <end position="115"/>
    </location>
</feature>
<evidence type="ECO:0000256" key="4">
    <source>
        <dbReference type="ARBA" id="ARBA00022989"/>
    </source>
</evidence>
<evidence type="ECO:0000256" key="3">
    <source>
        <dbReference type="ARBA" id="ARBA00022692"/>
    </source>
</evidence>
<dbReference type="InterPro" id="IPR020846">
    <property type="entry name" value="MFS_dom"/>
</dbReference>
<dbReference type="AlphaFoldDB" id="A0A7W2I762"/>
<dbReference type="InterPro" id="IPR036259">
    <property type="entry name" value="MFS_trans_sf"/>
</dbReference>
<feature type="transmembrane region" description="Helical" evidence="6">
    <location>
        <begin position="155"/>
        <end position="178"/>
    </location>
</feature>
<sequence>MHTQLKTVDAKGASPSPKKPTLSFWNLWNMSFGFLGIQFGFALQQANVPRIFQTMGARLEDIGFLMIAAPLAGLLVQPIVGYLSDRTWGRWGRRRPYFLLGATAATLALCGMANASTLWMAAGVLLVLDMAINISMEPFRAFVGDLLPKEQVTKGYAFQTFFIGVGAVVASVLPYMLTHWFNVANTAPAGQAPASVTWAFYLGAAVYFGAVMWTVIRTKEYSPEQMRQYNPEPEAATADGRGIAGFISDYVHMPKIMKQLSLVQFFTWFTWFSMWTYATAAITQHVYHTADTTSAMFNEGASWWGVCNSVYNAASIGFAFLLPVIARRTSRKAAHAIALTVGGLSFISIYFVSSPAVLLLPFIGIGLAWASTLSMPYAILACAVPPNKMGMFMGMFNMSIVIPQVVSGLTLGYFLAHYFHGEAVMMLVLGGISMLIAAGLSLVVTELD</sequence>
<comment type="subcellular location">
    <subcellularLocation>
        <location evidence="1">Membrane</location>
        <topology evidence="1">Multi-pass membrane protein</topology>
    </subcellularLocation>
</comment>
<dbReference type="PANTHER" id="PTHR19432:SF35">
    <property type="entry name" value="SOLUTE CARRIER FAMILY 45 MEMBER 3 ISOFORM X1"/>
    <property type="match status" value="1"/>
</dbReference>
<keyword evidence="2" id="KW-0813">Transport</keyword>
<feature type="transmembrane region" description="Helical" evidence="6">
    <location>
        <begin position="303"/>
        <end position="326"/>
    </location>
</feature>
<gene>
    <name evidence="8" type="ORF">H3H36_12155</name>
</gene>
<dbReference type="RefSeq" id="WP_182217834.1">
    <property type="nucleotide sequence ID" value="NZ_JACEZS010000009.1"/>
</dbReference>
<feature type="transmembrane region" description="Helical" evidence="6">
    <location>
        <begin position="333"/>
        <end position="352"/>
    </location>
</feature>
<dbReference type="GO" id="GO:0022857">
    <property type="term" value="F:transmembrane transporter activity"/>
    <property type="evidence" value="ECO:0007669"/>
    <property type="project" value="InterPro"/>
</dbReference>
<name>A0A7W2I762_9BURK</name>
<evidence type="ECO:0000313" key="9">
    <source>
        <dbReference type="Proteomes" id="UP000566711"/>
    </source>
</evidence>
<feature type="transmembrane region" description="Helical" evidence="6">
    <location>
        <begin position="121"/>
        <end position="143"/>
    </location>
</feature>
<evidence type="ECO:0000256" key="5">
    <source>
        <dbReference type="ARBA" id="ARBA00023136"/>
    </source>
</evidence>
<protein>
    <submittedName>
        <fullName evidence="8">MFS transporter</fullName>
    </submittedName>
</protein>
<feature type="transmembrane region" description="Helical" evidence="6">
    <location>
        <begin position="424"/>
        <end position="444"/>
    </location>
</feature>
<feature type="transmembrane region" description="Helical" evidence="6">
    <location>
        <begin position="358"/>
        <end position="384"/>
    </location>
</feature>
<dbReference type="Gene3D" id="1.20.1250.20">
    <property type="entry name" value="MFS general substrate transporter like domains"/>
    <property type="match status" value="1"/>
</dbReference>
<reference evidence="8 9" key="1">
    <citation type="submission" date="2020-07" db="EMBL/GenBank/DDBJ databases">
        <title>Novel species isolated from subtropical streams in China.</title>
        <authorList>
            <person name="Lu H."/>
        </authorList>
    </citation>
    <scope>NUCLEOTIDE SEQUENCE [LARGE SCALE GENOMIC DNA]</scope>
    <source>
        <strain evidence="8 9">FT3S</strain>
    </source>
</reference>
<dbReference type="EMBL" id="JACEZS010000009">
    <property type="protein sequence ID" value="MBA5606109.1"/>
    <property type="molecule type" value="Genomic_DNA"/>
</dbReference>
<dbReference type="PANTHER" id="PTHR19432">
    <property type="entry name" value="SUGAR TRANSPORTER"/>
    <property type="match status" value="1"/>
</dbReference>